<dbReference type="PRINTS" id="PR01550">
    <property type="entry name" value="TOP6AFAMILY"/>
</dbReference>
<dbReference type="EMBL" id="DF237003">
    <property type="protein sequence ID" value="GAQ80441.1"/>
    <property type="molecule type" value="Genomic_DNA"/>
</dbReference>
<gene>
    <name evidence="2" type="ORF">KFL_000540180</name>
</gene>
<dbReference type="GO" id="GO:0000706">
    <property type="term" value="P:meiotic DNA double-strand break processing"/>
    <property type="evidence" value="ECO:0000318"/>
    <property type="project" value="GO_Central"/>
</dbReference>
<dbReference type="Gene3D" id="3.40.1360.10">
    <property type="match status" value="2"/>
</dbReference>
<dbReference type="InterPro" id="IPR036388">
    <property type="entry name" value="WH-like_DNA-bd_sf"/>
</dbReference>
<dbReference type="PANTHER" id="PTHR10848">
    <property type="entry name" value="MEIOTIC RECOMBINATION PROTEIN SPO11"/>
    <property type="match status" value="1"/>
</dbReference>
<dbReference type="InterPro" id="IPR036078">
    <property type="entry name" value="Spo11/TopoVI_A_sf"/>
</dbReference>
<dbReference type="OrthoDB" id="5377392at2759"/>
<dbReference type="GO" id="GO:0000228">
    <property type="term" value="C:nuclear chromosome"/>
    <property type="evidence" value="ECO:0000318"/>
    <property type="project" value="GO_Central"/>
</dbReference>
<dbReference type="GO" id="GO:0003918">
    <property type="term" value="F:DNA topoisomerase type II (double strand cut, ATP-hydrolyzing) activity"/>
    <property type="evidence" value="ECO:0007669"/>
    <property type="project" value="InterPro"/>
</dbReference>
<keyword evidence="3" id="KW-1185">Reference proteome</keyword>
<dbReference type="GO" id="GO:0042138">
    <property type="term" value="P:meiotic DNA double-strand break formation"/>
    <property type="evidence" value="ECO:0000318"/>
    <property type="project" value="GO_Central"/>
</dbReference>
<proteinExistence type="predicted"/>
<dbReference type="CDD" id="cd00223">
    <property type="entry name" value="TOPRIM_TopoIIB_SPO"/>
    <property type="match status" value="1"/>
</dbReference>
<dbReference type="Pfam" id="PF21180">
    <property type="entry name" value="TOP6A-Spo11_Toprim"/>
    <property type="match status" value="2"/>
</dbReference>
<dbReference type="Gene3D" id="1.10.10.10">
    <property type="entry name" value="Winged helix-like DNA-binding domain superfamily/Winged helix DNA-binding domain"/>
    <property type="match status" value="1"/>
</dbReference>
<dbReference type="GO" id="GO:0007131">
    <property type="term" value="P:reciprocal meiotic recombination"/>
    <property type="evidence" value="ECO:0000318"/>
    <property type="project" value="GO_Central"/>
</dbReference>
<dbReference type="AlphaFoldDB" id="A0A0U9HIB4"/>
<dbReference type="OMA" id="ICKSGIT"/>
<evidence type="ECO:0000313" key="2">
    <source>
        <dbReference type="EMBL" id="GAQ80441.1"/>
    </source>
</evidence>
<dbReference type="STRING" id="105231.A0A0U9HIB4"/>
<sequence length="322" mass="35913">MARDASSEEMEEFLVADIAPAAEVCARIEQLVVRFLLAASDDEDPTVLDFDMVDRNTRNGVYFDGRDEQNGANAALYLLYYVLVSQASEYFSNQSQVNEAIQDCVSLLRCTRQSLGIVAASRGAVVGRLMIKERPTSRWIDCTQLGTNGMQITGDIRSLEAYTFQSDARYILVVEKDAVFQRLSEDRFFMAVPSILVTAKGFPDLATRNPSGLGILCVYRFGSIRMALEGSRYVCDVKWLGLRSEDVPQIAARGLQPLTARDRALIANMKLAPHIRNNPAYLEEFENMEAGGMRAEIEALYAQGNNDLGQYITNKIVRGQYL</sequence>
<feature type="domain" description="Topoisomerase 6 subunit A/Spo11 TOPRIM" evidence="1">
    <location>
        <begin position="170"/>
        <end position="208"/>
    </location>
</feature>
<dbReference type="Proteomes" id="UP000054558">
    <property type="component" value="Unassembled WGS sequence"/>
</dbReference>
<evidence type="ECO:0000313" key="3">
    <source>
        <dbReference type="Proteomes" id="UP000054558"/>
    </source>
</evidence>
<accession>A0A0U9HIB4</accession>
<reference evidence="2 3" key="1">
    <citation type="journal article" date="2014" name="Nat. Commun.">
        <title>Klebsormidium flaccidum genome reveals primary factors for plant terrestrial adaptation.</title>
        <authorList>
            <person name="Hori K."/>
            <person name="Maruyama F."/>
            <person name="Fujisawa T."/>
            <person name="Togashi T."/>
            <person name="Yamamoto N."/>
            <person name="Seo M."/>
            <person name="Sato S."/>
            <person name="Yamada T."/>
            <person name="Mori H."/>
            <person name="Tajima N."/>
            <person name="Moriyama T."/>
            <person name="Ikeuchi M."/>
            <person name="Watanabe M."/>
            <person name="Wada H."/>
            <person name="Kobayashi K."/>
            <person name="Saito M."/>
            <person name="Masuda T."/>
            <person name="Sasaki-Sekimoto Y."/>
            <person name="Mashiguchi K."/>
            <person name="Awai K."/>
            <person name="Shimojima M."/>
            <person name="Masuda S."/>
            <person name="Iwai M."/>
            <person name="Nobusawa T."/>
            <person name="Narise T."/>
            <person name="Kondo S."/>
            <person name="Saito H."/>
            <person name="Sato R."/>
            <person name="Murakawa M."/>
            <person name="Ihara Y."/>
            <person name="Oshima-Yamada Y."/>
            <person name="Ohtaka K."/>
            <person name="Satoh M."/>
            <person name="Sonobe K."/>
            <person name="Ishii M."/>
            <person name="Ohtani R."/>
            <person name="Kanamori-Sato M."/>
            <person name="Honoki R."/>
            <person name="Miyazaki D."/>
            <person name="Mochizuki H."/>
            <person name="Umetsu J."/>
            <person name="Higashi K."/>
            <person name="Shibata D."/>
            <person name="Kamiya Y."/>
            <person name="Sato N."/>
            <person name="Nakamura Y."/>
            <person name="Tabata S."/>
            <person name="Ida S."/>
            <person name="Kurokawa K."/>
            <person name="Ohta H."/>
        </authorList>
    </citation>
    <scope>NUCLEOTIDE SEQUENCE [LARGE SCALE GENOMIC DNA]</scope>
    <source>
        <strain evidence="2 3">NIES-2285</strain>
    </source>
</reference>
<name>A0A0U9HIB4_KLENI</name>
<dbReference type="PANTHER" id="PTHR10848:SF0">
    <property type="entry name" value="MEIOTIC RECOMBINATION PROTEIN SPO11"/>
    <property type="match status" value="1"/>
</dbReference>
<dbReference type="InterPro" id="IPR034136">
    <property type="entry name" value="TOPRIM_Topo6A/Spo11"/>
</dbReference>
<dbReference type="SUPFAM" id="SSF56726">
    <property type="entry name" value="DNA topoisomerase IV, alpha subunit"/>
    <property type="match status" value="1"/>
</dbReference>
<evidence type="ECO:0000259" key="1">
    <source>
        <dbReference type="Pfam" id="PF21180"/>
    </source>
</evidence>
<dbReference type="GO" id="GO:0003677">
    <property type="term" value="F:DNA binding"/>
    <property type="evidence" value="ECO:0000318"/>
    <property type="project" value="GO_Central"/>
</dbReference>
<feature type="domain" description="Topoisomerase 6 subunit A/Spo11 TOPRIM" evidence="1">
    <location>
        <begin position="210"/>
        <end position="316"/>
    </location>
</feature>
<organism evidence="2 3">
    <name type="scientific">Klebsormidium nitens</name>
    <name type="common">Green alga</name>
    <name type="synonym">Ulothrix nitens</name>
    <dbReference type="NCBI Taxonomy" id="105231"/>
    <lineage>
        <taxon>Eukaryota</taxon>
        <taxon>Viridiplantae</taxon>
        <taxon>Streptophyta</taxon>
        <taxon>Klebsormidiophyceae</taxon>
        <taxon>Klebsormidiales</taxon>
        <taxon>Klebsormidiaceae</taxon>
        <taxon>Klebsormidium</taxon>
    </lineage>
</organism>
<dbReference type="InterPro" id="IPR002815">
    <property type="entry name" value="Spo11/TopoVI_A"/>
</dbReference>
<protein>
    <submittedName>
        <fullName evidence="2">Deaminase family protein</fullName>
    </submittedName>
</protein>